<dbReference type="GO" id="GO:0008270">
    <property type="term" value="F:zinc ion binding"/>
    <property type="evidence" value="ECO:0007669"/>
    <property type="project" value="UniProtKB-KW"/>
</dbReference>
<organism evidence="4 5">
    <name type="scientific">Panicum virgatum</name>
    <name type="common">Blackwell switchgrass</name>
    <dbReference type="NCBI Taxonomy" id="38727"/>
    <lineage>
        <taxon>Eukaryota</taxon>
        <taxon>Viridiplantae</taxon>
        <taxon>Streptophyta</taxon>
        <taxon>Embryophyta</taxon>
        <taxon>Tracheophyta</taxon>
        <taxon>Spermatophyta</taxon>
        <taxon>Magnoliopsida</taxon>
        <taxon>Liliopsida</taxon>
        <taxon>Poales</taxon>
        <taxon>Poaceae</taxon>
        <taxon>PACMAD clade</taxon>
        <taxon>Panicoideae</taxon>
        <taxon>Panicodae</taxon>
        <taxon>Paniceae</taxon>
        <taxon>Panicinae</taxon>
        <taxon>Panicum</taxon>
        <taxon>Panicum sect. Hiantes</taxon>
    </lineage>
</organism>
<dbReference type="InterPro" id="IPR036875">
    <property type="entry name" value="Znf_CCHC_sf"/>
</dbReference>
<feature type="compositionally biased region" description="Polar residues" evidence="2">
    <location>
        <begin position="485"/>
        <end position="499"/>
    </location>
</feature>
<keyword evidence="5" id="KW-1185">Reference proteome</keyword>
<feature type="compositionally biased region" description="Basic and acidic residues" evidence="2">
    <location>
        <begin position="615"/>
        <end position="633"/>
    </location>
</feature>
<accession>A0A8T0UUM3</accession>
<feature type="compositionally biased region" description="Basic and acidic residues" evidence="2">
    <location>
        <begin position="502"/>
        <end position="514"/>
    </location>
</feature>
<dbReference type="AlphaFoldDB" id="A0A8T0UUM3"/>
<dbReference type="PANTHER" id="PTHR33170">
    <property type="entry name" value="DUF4283 DOMAIN-CONTAINING PROTEIN-RELATED"/>
    <property type="match status" value="1"/>
</dbReference>
<keyword evidence="1" id="KW-0862">Zinc</keyword>
<keyword evidence="1" id="KW-0863">Zinc-finger</keyword>
<feature type="region of interest" description="Disordered" evidence="2">
    <location>
        <begin position="445"/>
        <end position="515"/>
    </location>
</feature>
<feature type="compositionally biased region" description="Basic and acidic residues" evidence="2">
    <location>
        <begin position="120"/>
        <end position="138"/>
    </location>
</feature>
<evidence type="ECO:0000256" key="1">
    <source>
        <dbReference type="PROSITE-ProRule" id="PRU00047"/>
    </source>
</evidence>
<reference evidence="4" key="1">
    <citation type="submission" date="2020-05" db="EMBL/GenBank/DDBJ databases">
        <title>WGS assembly of Panicum virgatum.</title>
        <authorList>
            <person name="Lovell J.T."/>
            <person name="Jenkins J."/>
            <person name="Shu S."/>
            <person name="Juenger T.E."/>
            <person name="Schmutz J."/>
        </authorList>
    </citation>
    <scope>NUCLEOTIDE SEQUENCE</scope>
    <source>
        <strain evidence="4">AP13</strain>
    </source>
</reference>
<feature type="domain" description="CCHC-type" evidence="3">
    <location>
        <begin position="202"/>
        <end position="215"/>
    </location>
</feature>
<dbReference type="EMBL" id="CM029041">
    <property type="protein sequence ID" value="KAG2624453.1"/>
    <property type="molecule type" value="Genomic_DNA"/>
</dbReference>
<evidence type="ECO:0000259" key="3">
    <source>
        <dbReference type="PROSITE" id="PS50158"/>
    </source>
</evidence>
<dbReference type="SUPFAM" id="SSF57756">
    <property type="entry name" value="Retrovirus zinc finger-like domains"/>
    <property type="match status" value="1"/>
</dbReference>
<dbReference type="Gene3D" id="4.10.60.10">
    <property type="entry name" value="Zinc finger, CCHC-type"/>
    <property type="match status" value="1"/>
</dbReference>
<comment type="caution">
    <text evidence="4">The sequence shown here is derived from an EMBL/GenBank/DDBJ whole genome shotgun (WGS) entry which is preliminary data.</text>
</comment>
<protein>
    <recommendedName>
        <fullName evidence="3">CCHC-type domain-containing protein</fullName>
    </recommendedName>
</protein>
<gene>
    <name evidence="4" type="ORF">PVAP13_3KG130500</name>
</gene>
<dbReference type="GO" id="GO:0003676">
    <property type="term" value="F:nucleic acid binding"/>
    <property type="evidence" value="ECO:0007669"/>
    <property type="project" value="InterPro"/>
</dbReference>
<name>A0A8T0UUM3_PANVG</name>
<feature type="region of interest" description="Disordered" evidence="2">
    <location>
        <begin position="609"/>
        <end position="633"/>
    </location>
</feature>
<evidence type="ECO:0000313" key="5">
    <source>
        <dbReference type="Proteomes" id="UP000823388"/>
    </source>
</evidence>
<sequence>MFQVRWDPELGQTLHDEEVVEEFFGQLWSIPKSPPRVWGSSSSAPSSSGSLFWIRRELVESRSFGVLDLFLVSKSDRFDRHPVRINFSDIWCSANQRASYAEVLKKARMADQGGRWVWQPDRRPPRDQQGRQNPRHDAPPQGRNLQQQRPQANPGGVQAQQQGLVRQQFNPKQQPAPKAPQAKVIPDDRPFIIDARYRSMTCYNCGEPGHFVGNCVKPKICFICNVPGHHMNVCPQWNSPPPMASYMGSAGLGLGFYHLDVPDSETIKWLNLQNCGVVKIKEGDISLAELENELSEIFCKEWPWQIRELDVKQFLVRFSPHRKMTDIKNYPSFDLRKPGVKVEVLEWVGNLEPYSELQEVWVQVRGIPPIWCAWKVFAQLASGFGIMVEMDWSSLFRSFYEVARVKIACRNPVKIPKEGLYEMNKKLFLISLTVEGFEQIQQSDMPVGKINDINDDEKEDDEEADDLDGVQSPKLARVDIPEGSGTKQDNSLNRSNFSRSHAAMEERAQDKQLEDSMNANEVASLICPVLMAPDEEEDYMSQVSRWLEFQQQAEKNLKSAECMDFLQKMELVASDGEDDLDEDLSEEHLSPTSHGKNLLEEFSNCVDIPPPTSITKEEVPASVLEKKKSKEAK</sequence>
<dbReference type="PANTHER" id="PTHR33170:SF49">
    <property type="entry name" value="DUF4283 DOMAIN-CONTAINING PROTEIN"/>
    <property type="match status" value="1"/>
</dbReference>
<feature type="compositionally biased region" description="Acidic residues" evidence="2">
    <location>
        <begin position="453"/>
        <end position="468"/>
    </location>
</feature>
<dbReference type="SMART" id="SM00343">
    <property type="entry name" value="ZnF_C2HC"/>
    <property type="match status" value="2"/>
</dbReference>
<dbReference type="PROSITE" id="PS50158">
    <property type="entry name" value="ZF_CCHC"/>
    <property type="match status" value="1"/>
</dbReference>
<evidence type="ECO:0000256" key="2">
    <source>
        <dbReference type="SAM" id="MobiDB-lite"/>
    </source>
</evidence>
<feature type="region of interest" description="Disordered" evidence="2">
    <location>
        <begin position="577"/>
        <end position="596"/>
    </location>
</feature>
<feature type="region of interest" description="Disordered" evidence="2">
    <location>
        <begin position="114"/>
        <end position="161"/>
    </location>
</feature>
<dbReference type="Proteomes" id="UP000823388">
    <property type="component" value="Chromosome 3K"/>
</dbReference>
<dbReference type="Pfam" id="PF00098">
    <property type="entry name" value="zf-CCHC"/>
    <property type="match status" value="1"/>
</dbReference>
<dbReference type="InterPro" id="IPR001878">
    <property type="entry name" value="Znf_CCHC"/>
</dbReference>
<evidence type="ECO:0000313" key="4">
    <source>
        <dbReference type="EMBL" id="KAG2624453.1"/>
    </source>
</evidence>
<keyword evidence="1" id="KW-0479">Metal-binding</keyword>
<proteinExistence type="predicted"/>